<feature type="region of interest" description="Disordered" evidence="5">
    <location>
        <begin position="1"/>
        <end position="21"/>
    </location>
</feature>
<dbReference type="Proteomes" id="UP001431693">
    <property type="component" value="Unassembled WGS sequence"/>
</dbReference>
<reference evidence="8" key="1">
    <citation type="submission" date="2023-05" db="EMBL/GenBank/DDBJ databases">
        <title>[olsenella] sp. nov., isolated from a pig farm feces dump.</title>
        <authorList>
            <person name="Chang Y.-H."/>
        </authorList>
    </citation>
    <scope>NUCLEOTIDE SEQUENCE</scope>
    <source>
        <strain evidence="8">YH-ols2217</strain>
    </source>
</reference>
<dbReference type="SUPFAM" id="SSF55846">
    <property type="entry name" value="N-acetylmuramoyl-L-alanine amidase-like"/>
    <property type="match status" value="1"/>
</dbReference>
<dbReference type="Gene3D" id="3.40.80.10">
    <property type="entry name" value="Peptidoglycan recognition protein-like"/>
    <property type="match status" value="1"/>
</dbReference>
<dbReference type="InterPro" id="IPR051206">
    <property type="entry name" value="NAMLAA_amidase_2"/>
</dbReference>
<evidence type="ECO:0000256" key="5">
    <source>
        <dbReference type="SAM" id="MobiDB-lite"/>
    </source>
</evidence>
<dbReference type="InterPro" id="IPR002502">
    <property type="entry name" value="Amidase_domain"/>
</dbReference>
<keyword evidence="3" id="KW-0378">Hydrolase</keyword>
<dbReference type="SMART" id="SM00644">
    <property type="entry name" value="Ami_2"/>
    <property type="match status" value="1"/>
</dbReference>
<evidence type="ECO:0000313" key="9">
    <source>
        <dbReference type="Proteomes" id="UP001431693"/>
    </source>
</evidence>
<dbReference type="CDD" id="cd06583">
    <property type="entry name" value="PGRP"/>
    <property type="match status" value="1"/>
</dbReference>
<name>A0ABT6ZK54_9ACTN</name>
<dbReference type="EC" id="3.5.1.28" evidence="2"/>
<dbReference type="RefSeq" id="WP_283713782.1">
    <property type="nucleotide sequence ID" value="NZ_JASJEW010000006.1"/>
</dbReference>
<keyword evidence="6" id="KW-0812">Transmembrane</keyword>
<evidence type="ECO:0000256" key="6">
    <source>
        <dbReference type="SAM" id="Phobius"/>
    </source>
</evidence>
<evidence type="ECO:0000256" key="3">
    <source>
        <dbReference type="ARBA" id="ARBA00022801"/>
    </source>
</evidence>
<comment type="caution">
    <text evidence="8">The sequence shown here is derived from an EMBL/GenBank/DDBJ whole genome shotgun (WGS) entry which is preliminary data.</text>
</comment>
<dbReference type="EMBL" id="JASJEX010000002">
    <property type="protein sequence ID" value="MDJ1129430.1"/>
    <property type="molecule type" value="Genomic_DNA"/>
</dbReference>
<dbReference type="Pfam" id="PF01510">
    <property type="entry name" value="Amidase_2"/>
    <property type="match status" value="1"/>
</dbReference>
<dbReference type="PANTHER" id="PTHR30417">
    <property type="entry name" value="N-ACETYLMURAMOYL-L-ALANINE AMIDASE AMID"/>
    <property type="match status" value="1"/>
</dbReference>
<evidence type="ECO:0000256" key="4">
    <source>
        <dbReference type="ARBA" id="ARBA00023316"/>
    </source>
</evidence>
<keyword evidence="6" id="KW-1133">Transmembrane helix</keyword>
<evidence type="ECO:0000313" key="8">
    <source>
        <dbReference type="EMBL" id="MDJ1129430.1"/>
    </source>
</evidence>
<gene>
    <name evidence="8" type="ORF">QJ043_04975</name>
</gene>
<sequence>MAHQTPTQRHDAPEQPTPRLGKARARFAGIVAAIALAALAVGYGVTATSLDLSPAPEAAAEAAEPEQPEAVTAQAAEPAEAAGDTDADAAKTPVKEPEAADEAASEKPEQADEPAAEKPEQAAQETPAPLVIADLAQASFAHGDKPASHTRYIMLHDTAMDCAADGVVAHWLANNDGQIASHFIVDRDGTVSQCVPLDQVAYHAGHGDDASYQRYGVDSMNAWSIGIELSHAAGEDYPEAQLDALDRLVAHIDEWSGTQLEIIDHKMWRSGNVDTSEQFATHLANYRTNRTHNP</sequence>
<protein>
    <recommendedName>
        <fullName evidence="2">N-acetylmuramoyl-L-alanine amidase</fullName>
        <ecNumber evidence="2">3.5.1.28</ecNumber>
    </recommendedName>
</protein>
<keyword evidence="9" id="KW-1185">Reference proteome</keyword>
<evidence type="ECO:0000259" key="7">
    <source>
        <dbReference type="SMART" id="SM00644"/>
    </source>
</evidence>
<feature type="compositionally biased region" description="Low complexity" evidence="5">
    <location>
        <begin position="68"/>
        <end position="84"/>
    </location>
</feature>
<proteinExistence type="predicted"/>
<keyword evidence="4" id="KW-0961">Cell wall biogenesis/degradation</keyword>
<organism evidence="8 9">
    <name type="scientific">Kribbibacterium absianum</name>
    <dbReference type="NCBI Taxonomy" id="3044210"/>
    <lineage>
        <taxon>Bacteria</taxon>
        <taxon>Bacillati</taxon>
        <taxon>Actinomycetota</taxon>
        <taxon>Coriobacteriia</taxon>
        <taxon>Coriobacteriales</taxon>
        <taxon>Kribbibacteriaceae</taxon>
        <taxon>Kribbibacterium</taxon>
    </lineage>
</organism>
<accession>A0ABT6ZK54</accession>
<evidence type="ECO:0000256" key="2">
    <source>
        <dbReference type="ARBA" id="ARBA00011901"/>
    </source>
</evidence>
<dbReference type="PANTHER" id="PTHR30417:SF1">
    <property type="entry name" value="N-ACETYLMURAMOYL-L-ALANINE AMIDASE AMID"/>
    <property type="match status" value="1"/>
</dbReference>
<dbReference type="InterPro" id="IPR036505">
    <property type="entry name" value="Amidase/PGRP_sf"/>
</dbReference>
<feature type="compositionally biased region" description="Basic and acidic residues" evidence="5">
    <location>
        <begin position="93"/>
        <end position="120"/>
    </location>
</feature>
<feature type="transmembrane region" description="Helical" evidence="6">
    <location>
        <begin position="27"/>
        <end position="45"/>
    </location>
</feature>
<keyword evidence="6" id="KW-0472">Membrane</keyword>
<comment type="catalytic activity">
    <reaction evidence="1">
        <text>Hydrolyzes the link between N-acetylmuramoyl residues and L-amino acid residues in certain cell-wall glycopeptides.</text>
        <dbReference type="EC" id="3.5.1.28"/>
    </reaction>
</comment>
<evidence type="ECO:0000256" key="1">
    <source>
        <dbReference type="ARBA" id="ARBA00001561"/>
    </source>
</evidence>
<feature type="domain" description="N-acetylmuramoyl-L-alanine amidase" evidence="7">
    <location>
        <begin position="139"/>
        <end position="276"/>
    </location>
</feature>
<feature type="region of interest" description="Disordered" evidence="5">
    <location>
        <begin position="55"/>
        <end position="126"/>
    </location>
</feature>